<dbReference type="OrthoDB" id="4161734at2759"/>
<evidence type="ECO:0000313" key="4">
    <source>
        <dbReference type="Proteomes" id="UP000054302"/>
    </source>
</evidence>
<feature type="domain" description="Heterokaryon incompatibility" evidence="2">
    <location>
        <begin position="568"/>
        <end position="709"/>
    </location>
</feature>
<protein>
    <recommendedName>
        <fullName evidence="2">Heterokaryon incompatibility domain-containing protein</fullName>
    </recommendedName>
</protein>
<accession>A0A0D2A3H8</accession>
<dbReference type="RefSeq" id="XP_016225097.1">
    <property type="nucleotide sequence ID" value="XM_016369309.1"/>
</dbReference>
<dbReference type="Proteomes" id="UP000054302">
    <property type="component" value="Unassembled WGS sequence"/>
</dbReference>
<feature type="region of interest" description="Disordered" evidence="1">
    <location>
        <begin position="242"/>
        <end position="261"/>
    </location>
</feature>
<sequence>MNSIFRPPYLPMTQVQLGNSRKPVEVWKTSFRRWDLDILNPLRQAYLEVKEEAEDCFSSDEILCRQSIACSVCYIGRTDREVKIAVVIHCANRYARSLARDMVGESDSWQRFHKSNPASMLMIAPKAPEPCTDDEMSGSLSAVSSNGILCPVGATVEFVHTADQSANDASSLGRARLGPTLFINNEPHIISVSHAFKKLQQQSIYSPPSESSTTASPSAISDPEEDDDDEVWEVYDDEHVQGETPSCIGLSSPPENTQVDSGANESIISRVRSLPETDVIQSVQATSHMPQSAGTTNTASDAVHDMVKVGEIAFRSSDEPLWQHDWALISPSERYGQELAKFGGLNMVSGPKPDRKRLRINETASTIKIAREVWLATSTEECEKGTLYPAPLWYKLPGSQRFLEVFRVDAQRPFLRGESGTAVLDAEDGSWYGHIIAADDDTRTAYMLLAVDIIRSIASTLNVSETSLSLTKQSLVLGGQTAISPKPPYMGSRLTESDSYLRRLTSMSLNPMWPQESTAKTALPQLFRHSPLLSKEPCIRLLKIQSRWGLGDIEADICHVPLEDAPAYRALSCVWEYDVQVQQRWRDQPNVRRIRVQDSYLPLPQTIVDAILVLHFPEPFYLWNDAICIKHGDPAEKTNQVSLMGNIYSQAQEVLIWLGKDGLNTNIAMDHLARISKARLDDTLYDLNKLVSLEPILQNEYWSGVWVLQDIILAKQVQIWCGPKHVEWNVLEDALSISALHQWHQHRISENFPFGTTSGASAHQVVAFNHLVYKLTSDQDKLKSKSLPLEALLWSYAGQTTKDPKDRIFALLGLAEDGTSIKIDYTAEMLDVCVNTAIHIIRKGKSLDTILRQVPSQEDTGFPSWVPDWMFASPWKLAAQGKNSSATDFLVGDPLSQPRYNASGSIKALGGELGPFMQASEPHLIRKRALKWQSRFYNMLASRGMIVGRLEKTMEWELGEPFWHLLLWKELERPDAKKMFCRTIVAGIDHNGNRCTPNWYDDAFTWLLESGHRPRPGDGKFAVETFCKRVDTAMRNRCVTLLSTDLDLESKFALVPEKAKSGDLLAILHGASVPVVLREEEKQEGLEDTENSSQAVYTLIGESYVHGIMDGEVLKLPGVKWQQIILA</sequence>
<reference evidence="3 4" key="1">
    <citation type="submission" date="2015-01" db="EMBL/GenBank/DDBJ databases">
        <title>The Genome Sequence of Exophiala mesophila CBS40295.</title>
        <authorList>
            <consortium name="The Broad Institute Genomics Platform"/>
            <person name="Cuomo C."/>
            <person name="de Hoog S."/>
            <person name="Gorbushina A."/>
            <person name="Stielow B."/>
            <person name="Teixiera M."/>
            <person name="Abouelleil A."/>
            <person name="Chapman S.B."/>
            <person name="Priest M."/>
            <person name="Young S.K."/>
            <person name="Wortman J."/>
            <person name="Nusbaum C."/>
            <person name="Birren B."/>
        </authorList>
    </citation>
    <scope>NUCLEOTIDE SEQUENCE [LARGE SCALE GENOMIC DNA]</scope>
    <source>
        <strain evidence="3 4">CBS 40295</strain>
    </source>
</reference>
<dbReference type="HOGENOM" id="CLU_279510_0_0_1"/>
<dbReference type="Pfam" id="PF06985">
    <property type="entry name" value="HET"/>
    <property type="match status" value="1"/>
</dbReference>
<keyword evidence="4" id="KW-1185">Reference proteome</keyword>
<evidence type="ECO:0000313" key="3">
    <source>
        <dbReference type="EMBL" id="KIV93523.1"/>
    </source>
</evidence>
<feature type="region of interest" description="Disordered" evidence="1">
    <location>
        <begin position="201"/>
        <end position="228"/>
    </location>
</feature>
<dbReference type="InterPro" id="IPR010730">
    <property type="entry name" value="HET"/>
</dbReference>
<dbReference type="PANTHER" id="PTHR24148">
    <property type="entry name" value="ANKYRIN REPEAT DOMAIN-CONTAINING PROTEIN 39 HOMOLOG-RELATED"/>
    <property type="match status" value="1"/>
</dbReference>
<dbReference type="InterPro" id="IPR052895">
    <property type="entry name" value="HetReg/Transcr_Mod"/>
</dbReference>
<feature type="compositionally biased region" description="Low complexity" evidence="1">
    <location>
        <begin position="206"/>
        <end position="221"/>
    </location>
</feature>
<evidence type="ECO:0000256" key="1">
    <source>
        <dbReference type="SAM" id="MobiDB-lite"/>
    </source>
</evidence>
<gene>
    <name evidence="3" type="ORF">PV10_04733</name>
</gene>
<dbReference type="AlphaFoldDB" id="A0A0D2A3H8"/>
<dbReference type="EMBL" id="KN847522">
    <property type="protein sequence ID" value="KIV93523.1"/>
    <property type="molecule type" value="Genomic_DNA"/>
</dbReference>
<name>A0A0D2A3H8_EXOME</name>
<organism evidence="3 4">
    <name type="scientific">Exophiala mesophila</name>
    <name type="common">Black yeast-like fungus</name>
    <dbReference type="NCBI Taxonomy" id="212818"/>
    <lineage>
        <taxon>Eukaryota</taxon>
        <taxon>Fungi</taxon>
        <taxon>Dikarya</taxon>
        <taxon>Ascomycota</taxon>
        <taxon>Pezizomycotina</taxon>
        <taxon>Eurotiomycetes</taxon>
        <taxon>Chaetothyriomycetidae</taxon>
        <taxon>Chaetothyriales</taxon>
        <taxon>Herpotrichiellaceae</taxon>
        <taxon>Exophiala</taxon>
    </lineage>
</organism>
<dbReference type="PANTHER" id="PTHR24148:SF64">
    <property type="entry name" value="HETEROKARYON INCOMPATIBILITY DOMAIN-CONTAINING PROTEIN"/>
    <property type="match status" value="1"/>
</dbReference>
<dbReference type="VEuPathDB" id="FungiDB:PV10_04733"/>
<proteinExistence type="predicted"/>
<dbReference type="GeneID" id="27322578"/>
<dbReference type="Pfam" id="PF26639">
    <property type="entry name" value="Het-6_barrel"/>
    <property type="match status" value="1"/>
</dbReference>
<dbReference type="STRING" id="212818.A0A0D2A3H8"/>
<evidence type="ECO:0000259" key="2">
    <source>
        <dbReference type="Pfam" id="PF06985"/>
    </source>
</evidence>